<keyword evidence="1" id="KW-1133">Transmembrane helix</keyword>
<proteinExistence type="predicted"/>
<keyword evidence="3" id="KW-1185">Reference proteome</keyword>
<evidence type="ECO:0008006" key="4">
    <source>
        <dbReference type="Google" id="ProtNLM"/>
    </source>
</evidence>
<reference evidence="2 3" key="1">
    <citation type="submission" date="2014-04" db="EMBL/GenBank/DDBJ databases">
        <authorList>
            <consortium name="DOE Joint Genome Institute"/>
            <person name="Kuo A."/>
            <person name="Tarkka M."/>
            <person name="Buscot F."/>
            <person name="Kohler A."/>
            <person name="Nagy L.G."/>
            <person name="Floudas D."/>
            <person name="Copeland A."/>
            <person name="Barry K.W."/>
            <person name="Cichocki N."/>
            <person name="Veneault-Fourrey C."/>
            <person name="LaButti K."/>
            <person name="Lindquist E.A."/>
            <person name="Lipzen A."/>
            <person name="Lundell T."/>
            <person name="Morin E."/>
            <person name="Murat C."/>
            <person name="Sun H."/>
            <person name="Tunlid A."/>
            <person name="Henrissat B."/>
            <person name="Grigoriev I.V."/>
            <person name="Hibbett D.S."/>
            <person name="Martin F."/>
            <person name="Nordberg H.P."/>
            <person name="Cantor M.N."/>
            <person name="Hua S.X."/>
        </authorList>
    </citation>
    <scope>NUCLEOTIDE SEQUENCE [LARGE SCALE GENOMIC DNA]</scope>
    <source>
        <strain evidence="2 3">F 1598</strain>
    </source>
</reference>
<feature type="transmembrane region" description="Helical" evidence="1">
    <location>
        <begin position="51"/>
        <end position="74"/>
    </location>
</feature>
<evidence type="ECO:0000256" key="1">
    <source>
        <dbReference type="SAM" id="Phobius"/>
    </source>
</evidence>
<dbReference type="HOGENOM" id="CLU_1106992_0_0_1"/>
<dbReference type="Proteomes" id="UP000054166">
    <property type="component" value="Unassembled WGS sequence"/>
</dbReference>
<protein>
    <recommendedName>
        <fullName evidence="4">Ubiquitin 3 binding protein But2 C-terminal domain-containing protein</fullName>
    </recommendedName>
</protein>
<keyword evidence="1" id="KW-0472">Membrane</keyword>
<accession>A0A0C3BUB8</accession>
<keyword evidence="1" id="KW-0812">Transmembrane</keyword>
<gene>
    <name evidence="2" type="ORF">PILCRDRAFT_811817</name>
</gene>
<name>A0A0C3BUB8_PILCF</name>
<organism evidence="2 3">
    <name type="scientific">Piloderma croceum (strain F 1598)</name>
    <dbReference type="NCBI Taxonomy" id="765440"/>
    <lineage>
        <taxon>Eukaryota</taxon>
        <taxon>Fungi</taxon>
        <taxon>Dikarya</taxon>
        <taxon>Basidiomycota</taxon>
        <taxon>Agaricomycotina</taxon>
        <taxon>Agaricomycetes</taxon>
        <taxon>Agaricomycetidae</taxon>
        <taxon>Atheliales</taxon>
        <taxon>Atheliaceae</taxon>
        <taxon>Piloderma</taxon>
    </lineage>
</organism>
<evidence type="ECO:0000313" key="3">
    <source>
        <dbReference type="Proteomes" id="UP000054166"/>
    </source>
</evidence>
<reference evidence="3" key="2">
    <citation type="submission" date="2015-01" db="EMBL/GenBank/DDBJ databases">
        <title>Evolutionary Origins and Diversification of the Mycorrhizal Mutualists.</title>
        <authorList>
            <consortium name="DOE Joint Genome Institute"/>
            <consortium name="Mycorrhizal Genomics Consortium"/>
            <person name="Kohler A."/>
            <person name="Kuo A."/>
            <person name="Nagy L.G."/>
            <person name="Floudas D."/>
            <person name="Copeland A."/>
            <person name="Barry K.W."/>
            <person name="Cichocki N."/>
            <person name="Veneault-Fourrey C."/>
            <person name="LaButti K."/>
            <person name="Lindquist E.A."/>
            <person name="Lipzen A."/>
            <person name="Lundell T."/>
            <person name="Morin E."/>
            <person name="Murat C."/>
            <person name="Riley R."/>
            <person name="Ohm R."/>
            <person name="Sun H."/>
            <person name="Tunlid A."/>
            <person name="Henrissat B."/>
            <person name="Grigoriev I.V."/>
            <person name="Hibbett D.S."/>
            <person name="Martin F."/>
        </authorList>
    </citation>
    <scope>NUCLEOTIDE SEQUENCE [LARGE SCALE GENOMIC DNA]</scope>
    <source>
        <strain evidence="3">F 1598</strain>
    </source>
</reference>
<evidence type="ECO:0000313" key="2">
    <source>
        <dbReference type="EMBL" id="KIM90103.1"/>
    </source>
</evidence>
<sequence>MLPLMNGSKHSNISYTPIDTAESDSLLFDSESPDRKAIPLANPGLTRNSGLYFFLVSCTIALVISAFNSAFLSVTNSYQIFATSKPSRAPSVYMGLENLPPNKSVCRSRMTFPKQFATFRGDNLNGMTPVHAPGDKVSLSFGGEISAHVDYYVPDYGLNNCTVTIKSIADPYPVRNANSTVEIWRLSDSGSLSDKVLLGTLTLSQGTSMESTTKPFYCPSRSHMFFQWRCPQKDCSINLPLEGVTTMTASAESLTKTGIRLNQYELLSCARS</sequence>
<dbReference type="OrthoDB" id="2930273at2759"/>
<dbReference type="AlphaFoldDB" id="A0A0C3BUB8"/>
<dbReference type="EMBL" id="KN832973">
    <property type="protein sequence ID" value="KIM90103.1"/>
    <property type="molecule type" value="Genomic_DNA"/>
</dbReference>
<dbReference type="InParanoid" id="A0A0C3BUB8"/>